<dbReference type="AlphaFoldDB" id="A0A0V0RWD4"/>
<accession>A0A0V0RWD4</accession>
<sequence>MEFSNRILQLFCSIEDVNFPSRSSKVHIPSLIVTVWFALIKRAFSNLSCFLKSMELSDIPSLLHSESKST</sequence>
<evidence type="ECO:0000313" key="2">
    <source>
        <dbReference type="Proteomes" id="UP000054630"/>
    </source>
</evidence>
<name>A0A0V0RWD4_9BILA</name>
<proteinExistence type="predicted"/>
<dbReference type="Proteomes" id="UP000054630">
    <property type="component" value="Unassembled WGS sequence"/>
</dbReference>
<evidence type="ECO:0000313" key="1">
    <source>
        <dbReference type="EMBL" id="KRX18554.1"/>
    </source>
</evidence>
<protein>
    <submittedName>
        <fullName evidence="1">Uncharacterized protein</fullName>
    </submittedName>
</protein>
<comment type="caution">
    <text evidence="1">The sequence shown here is derived from an EMBL/GenBank/DDBJ whole genome shotgun (WGS) entry which is preliminary data.</text>
</comment>
<reference evidence="1 2" key="1">
    <citation type="submission" date="2015-01" db="EMBL/GenBank/DDBJ databases">
        <title>Evolution of Trichinella species and genotypes.</title>
        <authorList>
            <person name="Korhonen P.K."/>
            <person name="Edoardo P."/>
            <person name="Giuseppe L.R."/>
            <person name="Gasser R.B."/>
        </authorList>
    </citation>
    <scope>NUCLEOTIDE SEQUENCE [LARGE SCALE GENOMIC DNA]</scope>
    <source>
        <strain evidence="1">ISS37</strain>
    </source>
</reference>
<organism evidence="1 2">
    <name type="scientific">Trichinella nelsoni</name>
    <dbReference type="NCBI Taxonomy" id="6336"/>
    <lineage>
        <taxon>Eukaryota</taxon>
        <taxon>Metazoa</taxon>
        <taxon>Ecdysozoa</taxon>
        <taxon>Nematoda</taxon>
        <taxon>Enoplea</taxon>
        <taxon>Dorylaimia</taxon>
        <taxon>Trichinellida</taxon>
        <taxon>Trichinellidae</taxon>
        <taxon>Trichinella</taxon>
    </lineage>
</organism>
<gene>
    <name evidence="1" type="ORF">T07_1067</name>
</gene>
<dbReference type="EMBL" id="JYDL01000071">
    <property type="protein sequence ID" value="KRX18554.1"/>
    <property type="molecule type" value="Genomic_DNA"/>
</dbReference>
<keyword evidence="2" id="KW-1185">Reference proteome</keyword>